<dbReference type="AlphaFoldDB" id="A0A0P6X3Y7"/>
<dbReference type="PANTHER" id="PTHR33495">
    <property type="entry name" value="ANTI-SIGMA FACTOR ANTAGONIST TM_1081-RELATED-RELATED"/>
    <property type="match status" value="1"/>
</dbReference>
<dbReference type="NCBIfam" id="TIGR00377">
    <property type="entry name" value="ant_ant_sig"/>
    <property type="match status" value="1"/>
</dbReference>
<comment type="caution">
    <text evidence="4">The sequence shown here is derived from an EMBL/GenBank/DDBJ whole genome shotgun (WGS) entry which is preliminary data.</text>
</comment>
<dbReference type="Proteomes" id="UP000050417">
    <property type="component" value="Unassembled WGS sequence"/>
</dbReference>
<evidence type="ECO:0000313" key="5">
    <source>
        <dbReference type="Proteomes" id="UP000050417"/>
    </source>
</evidence>
<dbReference type="InterPro" id="IPR002645">
    <property type="entry name" value="STAS_dom"/>
</dbReference>
<dbReference type="PROSITE" id="PS50801">
    <property type="entry name" value="STAS"/>
    <property type="match status" value="1"/>
</dbReference>
<dbReference type="EMBL" id="LGCL01000026">
    <property type="protein sequence ID" value="KPL76092.1"/>
    <property type="molecule type" value="Genomic_DNA"/>
</dbReference>
<evidence type="ECO:0000259" key="3">
    <source>
        <dbReference type="PROSITE" id="PS50801"/>
    </source>
</evidence>
<proteinExistence type="inferred from homology"/>
<dbReference type="Gene3D" id="3.30.750.24">
    <property type="entry name" value="STAS domain"/>
    <property type="match status" value="1"/>
</dbReference>
<comment type="similarity">
    <text evidence="1 2">Belongs to the anti-sigma-factor antagonist family.</text>
</comment>
<dbReference type="STRING" id="1134406.ADN00_12170"/>
<dbReference type="SUPFAM" id="SSF52091">
    <property type="entry name" value="SpoIIaa-like"/>
    <property type="match status" value="1"/>
</dbReference>
<accession>A0A0P6X3Y7</accession>
<organism evidence="4 5">
    <name type="scientific">Ornatilinea apprima</name>
    <dbReference type="NCBI Taxonomy" id="1134406"/>
    <lineage>
        <taxon>Bacteria</taxon>
        <taxon>Bacillati</taxon>
        <taxon>Chloroflexota</taxon>
        <taxon>Anaerolineae</taxon>
        <taxon>Anaerolineales</taxon>
        <taxon>Anaerolineaceae</taxon>
        <taxon>Ornatilinea</taxon>
    </lineage>
</organism>
<protein>
    <recommendedName>
        <fullName evidence="2">Anti-sigma factor antagonist</fullName>
    </recommendedName>
</protein>
<dbReference type="InterPro" id="IPR003658">
    <property type="entry name" value="Anti-sigma_ant"/>
</dbReference>
<dbReference type="GO" id="GO:0043856">
    <property type="term" value="F:anti-sigma factor antagonist activity"/>
    <property type="evidence" value="ECO:0007669"/>
    <property type="project" value="InterPro"/>
</dbReference>
<feature type="domain" description="STAS" evidence="3">
    <location>
        <begin position="1"/>
        <end position="111"/>
    </location>
</feature>
<evidence type="ECO:0000313" key="4">
    <source>
        <dbReference type="EMBL" id="KPL76092.1"/>
    </source>
</evidence>
<evidence type="ECO:0000256" key="1">
    <source>
        <dbReference type="ARBA" id="ARBA00009013"/>
    </source>
</evidence>
<dbReference type="PANTHER" id="PTHR33495:SF2">
    <property type="entry name" value="ANTI-SIGMA FACTOR ANTAGONIST TM_1081-RELATED"/>
    <property type="match status" value="1"/>
</dbReference>
<dbReference type="RefSeq" id="WP_075063288.1">
    <property type="nucleotide sequence ID" value="NZ_LGCL01000026.1"/>
</dbReference>
<evidence type="ECO:0000256" key="2">
    <source>
        <dbReference type="RuleBase" id="RU003749"/>
    </source>
</evidence>
<keyword evidence="5" id="KW-1185">Reference proteome</keyword>
<dbReference type="CDD" id="cd07043">
    <property type="entry name" value="STAS_anti-anti-sigma_factors"/>
    <property type="match status" value="1"/>
</dbReference>
<dbReference type="Pfam" id="PF01740">
    <property type="entry name" value="STAS"/>
    <property type="match status" value="1"/>
</dbReference>
<name>A0A0P6X3Y7_9CHLR</name>
<gene>
    <name evidence="4" type="ORF">ADN00_12170</name>
</gene>
<reference evidence="4 5" key="1">
    <citation type="submission" date="2015-07" db="EMBL/GenBank/DDBJ databases">
        <title>Genome sequence of Ornatilinea apprima DSM 23815.</title>
        <authorList>
            <person name="Hemp J."/>
            <person name="Ward L.M."/>
            <person name="Pace L.A."/>
            <person name="Fischer W.W."/>
        </authorList>
    </citation>
    <scope>NUCLEOTIDE SEQUENCE [LARGE SCALE GENOMIC DNA]</scope>
    <source>
        <strain evidence="4 5">P3M-1</strain>
    </source>
</reference>
<sequence>MNIETKSYKHCDLIEVAGRVDSATAPQLADAINALTDAGHFRIILDFSKLEFISSAGLRVLINAQKNCKRYNRGEVMLTAVPQNVYSALDLAGFTSLFTIKDTVIDAVGSF</sequence>
<dbReference type="OrthoDB" id="9794628at2"/>
<dbReference type="InterPro" id="IPR036513">
    <property type="entry name" value="STAS_dom_sf"/>
</dbReference>